<keyword evidence="4" id="KW-0479">Metal-binding</keyword>
<reference evidence="8" key="1">
    <citation type="submission" date="2023-07" db="EMBL/GenBank/DDBJ databases">
        <authorList>
            <consortium name="AG Swart"/>
            <person name="Singh M."/>
            <person name="Singh A."/>
            <person name="Seah K."/>
            <person name="Emmerich C."/>
        </authorList>
    </citation>
    <scope>NUCLEOTIDE SEQUENCE</scope>
    <source>
        <strain evidence="8">DP1</strain>
    </source>
</reference>
<evidence type="ECO:0000256" key="5">
    <source>
        <dbReference type="ARBA" id="ARBA00023315"/>
    </source>
</evidence>
<dbReference type="EMBL" id="CAMPGE010002680">
    <property type="protein sequence ID" value="CAI2361490.1"/>
    <property type="molecule type" value="Genomic_DNA"/>
</dbReference>
<dbReference type="PANTHER" id="PTHR11735">
    <property type="entry name" value="TRNA N6-ADENOSINE THREONYLCARBAMOYLTRANSFERASE"/>
    <property type="match status" value="1"/>
</dbReference>
<dbReference type="GO" id="GO:0008033">
    <property type="term" value="P:tRNA processing"/>
    <property type="evidence" value="ECO:0007669"/>
    <property type="project" value="UniProtKB-KW"/>
</dbReference>
<comment type="catalytic activity">
    <reaction evidence="6">
        <text>L-threonylcarbamoyladenylate + adenosine(37) in tRNA = N(6)-L-threonylcarbamoyladenosine(37) in tRNA + AMP + H(+)</text>
        <dbReference type="Rhea" id="RHEA:37059"/>
        <dbReference type="Rhea" id="RHEA-COMP:10162"/>
        <dbReference type="Rhea" id="RHEA-COMP:10163"/>
        <dbReference type="ChEBI" id="CHEBI:15378"/>
        <dbReference type="ChEBI" id="CHEBI:73682"/>
        <dbReference type="ChEBI" id="CHEBI:74411"/>
        <dbReference type="ChEBI" id="CHEBI:74418"/>
        <dbReference type="ChEBI" id="CHEBI:456215"/>
        <dbReference type="EC" id="2.3.1.234"/>
    </reaction>
</comment>
<evidence type="ECO:0000256" key="2">
    <source>
        <dbReference type="ARBA" id="ARBA00022679"/>
    </source>
</evidence>
<dbReference type="GO" id="GO:0061711">
    <property type="term" value="F:tRNA N(6)-L-threonylcarbamoyladenine synthase activity"/>
    <property type="evidence" value="ECO:0007669"/>
    <property type="project" value="UniProtKB-EC"/>
</dbReference>
<keyword evidence="2" id="KW-0808">Transferase</keyword>
<dbReference type="SUPFAM" id="SSF53067">
    <property type="entry name" value="Actin-like ATPase domain"/>
    <property type="match status" value="1"/>
</dbReference>
<keyword evidence="3" id="KW-0819">tRNA processing</keyword>
<dbReference type="PANTHER" id="PTHR11735:SF6">
    <property type="entry name" value="TRNA N6-ADENOSINE THREONYLCARBAMOYLTRANSFERASE, MITOCHONDRIAL"/>
    <property type="match status" value="1"/>
</dbReference>
<proteinExistence type="predicted"/>
<sequence>MRKHLTGMCVSKLYRPRLGLLMNKVYIPKITTKFVAPFLYNDGENPQQLMYSGRPENRVFTSRYKNNKYILGIQTNFGNISLSLVNKEAKVASYTESRMFNHKNTFSKVSRDNLMEWTEETLQKCLKEVLKSSGLNYSKIQAIVVNLGPGEDHILGQGLQLAKKLGSKHSLPVYGVNSHEAHIFSNRMDSLKEGKPSMRLPYFNVVASNNLTQLAYTKDVGKHRIFGTTIDIGLGNCLDKIYVKGFRAYPEFAKVLNNKELQEEYLNYCLKNGIRVTPNDFDFLKNEDPYGGQFIENLAKLGNPFEFKYTVPMQKDNSTDLSYTGFWTSVLASIRHKRDMFKAPENTDQISVLCDIAASAQHIAFRQVDLKTRRALELVKKMKLPINTLNLCGGCSVNSKLQDVMKEVAKDYQMSLRVPSKKFGSDNATMIAWMGWEYINSRNPININDRNIHPLNNIPLGNYIDYMGSSFKGVGRVKKFGSKWQRELAGDR</sequence>
<dbReference type="GO" id="GO:0046872">
    <property type="term" value="F:metal ion binding"/>
    <property type="evidence" value="ECO:0007669"/>
    <property type="project" value="UniProtKB-KW"/>
</dbReference>
<dbReference type="EC" id="2.3.1.234" evidence="1"/>
<dbReference type="Gene3D" id="3.30.420.40">
    <property type="match status" value="2"/>
</dbReference>
<dbReference type="PRINTS" id="PR00789">
    <property type="entry name" value="OSIALOPTASE"/>
</dbReference>
<dbReference type="InterPro" id="IPR043129">
    <property type="entry name" value="ATPase_NBD"/>
</dbReference>
<gene>
    <name evidence="8" type="ORF">ECRASSUSDP1_LOCUS2801</name>
</gene>
<dbReference type="AlphaFoldDB" id="A0AAD1U504"/>
<comment type="caution">
    <text evidence="8">The sequence shown here is derived from an EMBL/GenBank/DDBJ whole genome shotgun (WGS) entry which is preliminary data.</text>
</comment>
<evidence type="ECO:0000259" key="7">
    <source>
        <dbReference type="Pfam" id="PF00814"/>
    </source>
</evidence>
<dbReference type="Pfam" id="PF00814">
    <property type="entry name" value="TsaD"/>
    <property type="match status" value="2"/>
</dbReference>
<evidence type="ECO:0000256" key="6">
    <source>
        <dbReference type="ARBA" id="ARBA00048117"/>
    </source>
</evidence>
<evidence type="ECO:0000313" key="9">
    <source>
        <dbReference type="Proteomes" id="UP001295684"/>
    </source>
</evidence>
<dbReference type="InterPro" id="IPR000905">
    <property type="entry name" value="Gcp-like_dom"/>
</dbReference>
<organism evidence="8 9">
    <name type="scientific">Euplotes crassus</name>
    <dbReference type="NCBI Taxonomy" id="5936"/>
    <lineage>
        <taxon>Eukaryota</taxon>
        <taxon>Sar</taxon>
        <taxon>Alveolata</taxon>
        <taxon>Ciliophora</taxon>
        <taxon>Intramacronucleata</taxon>
        <taxon>Spirotrichea</taxon>
        <taxon>Hypotrichia</taxon>
        <taxon>Euplotida</taxon>
        <taxon>Euplotidae</taxon>
        <taxon>Moneuplotes</taxon>
    </lineage>
</organism>
<evidence type="ECO:0000313" key="8">
    <source>
        <dbReference type="EMBL" id="CAI2361490.1"/>
    </source>
</evidence>
<dbReference type="InterPro" id="IPR017861">
    <property type="entry name" value="KAE1/TsaD"/>
</dbReference>
<feature type="domain" description="Gcp-like" evidence="7">
    <location>
        <begin position="290"/>
        <end position="433"/>
    </location>
</feature>
<keyword evidence="9" id="KW-1185">Reference proteome</keyword>
<keyword evidence="5" id="KW-0012">Acyltransferase</keyword>
<evidence type="ECO:0000256" key="4">
    <source>
        <dbReference type="ARBA" id="ARBA00022723"/>
    </source>
</evidence>
<name>A0AAD1U504_EUPCR</name>
<feature type="domain" description="Gcp-like" evidence="7">
    <location>
        <begin position="120"/>
        <end position="244"/>
    </location>
</feature>
<accession>A0AAD1U504</accession>
<protein>
    <recommendedName>
        <fullName evidence="1">N(6)-L-threonylcarbamoyladenine synthase</fullName>
        <ecNumber evidence="1">2.3.1.234</ecNumber>
    </recommendedName>
</protein>
<dbReference type="Proteomes" id="UP001295684">
    <property type="component" value="Unassembled WGS sequence"/>
</dbReference>
<evidence type="ECO:0000256" key="1">
    <source>
        <dbReference type="ARBA" id="ARBA00012156"/>
    </source>
</evidence>
<evidence type="ECO:0000256" key="3">
    <source>
        <dbReference type="ARBA" id="ARBA00022694"/>
    </source>
</evidence>